<evidence type="ECO:0000256" key="2">
    <source>
        <dbReference type="ARBA" id="ARBA00022692"/>
    </source>
</evidence>
<keyword evidence="9" id="KW-1185">Reference proteome</keyword>
<keyword evidence="3 6" id="KW-1133">Transmembrane helix</keyword>
<proteinExistence type="predicted"/>
<evidence type="ECO:0000313" key="8">
    <source>
        <dbReference type="EMBL" id="CAA0833535.1"/>
    </source>
</evidence>
<reference evidence="8" key="1">
    <citation type="submission" date="2019-12" db="EMBL/GenBank/DDBJ databases">
        <authorList>
            <person name="Scholes J."/>
        </authorList>
    </citation>
    <scope>NUCLEOTIDE SEQUENCE</scope>
</reference>
<feature type="region of interest" description="Disordered" evidence="5">
    <location>
        <begin position="1"/>
        <end position="49"/>
    </location>
</feature>
<protein>
    <submittedName>
        <fullName evidence="8">Late embryogenesis abundant (LEA) hydroxyproline-rich glycoprotein family</fullName>
    </submittedName>
</protein>
<dbReference type="InterPro" id="IPR004864">
    <property type="entry name" value="LEA_2"/>
</dbReference>
<sequence length="274" mass="30150">MGDKRVYPATVDADPLPLSSASATPSPSFSSEQPKPPNPPPSHPVPPPATYVVQFPREQILRYPSPENARKFQILARRRNRRSFCRRCCCFSLCLLLLLAVAAAISAGSLYLVLRFRSPRYTVTGLAARGLNVTSAASISPGFDVAIGAENPNGRVGIYYLRGSSVNVLFDGVRLGGGALPVFFQPRRNVTALRATVTGSRIVLGGDVRTALRDGRNRRRIPFVVRVKAPIKFKVGTVRTWEITVKAKCDVVLDSLDERARIVSRDCDYRVKLW</sequence>
<comment type="subcellular location">
    <subcellularLocation>
        <location evidence="1">Membrane</location>
        <topology evidence="1">Single-pass membrane protein</topology>
    </subcellularLocation>
</comment>
<name>A0A9N7NQM9_STRHE</name>
<dbReference type="AlphaFoldDB" id="A0A9N7NQM9"/>
<dbReference type="InterPro" id="IPR044839">
    <property type="entry name" value="NDR1-like"/>
</dbReference>
<dbReference type="GO" id="GO:0098542">
    <property type="term" value="P:defense response to other organism"/>
    <property type="evidence" value="ECO:0007669"/>
    <property type="project" value="InterPro"/>
</dbReference>
<evidence type="ECO:0000256" key="4">
    <source>
        <dbReference type="ARBA" id="ARBA00023136"/>
    </source>
</evidence>
<dbReference type="PANTHER" id="PTHR31234:SF2">
    <property type="entry name" value="OS05G0199100 PROTEIN"/>
    <property type="match status" value="1"/>
</dbReference>
<feature type="compositionally biased region" description="Pro residues" evidence="5">
    <location>
        <begin position="34"/>
        <end position="49"/>
    </location>
</feature>
<dbReference type="EMBL" id="CACSLK010027840">
    <property type="protein sequence ID" value="CAA0833535.1"/>
    <property type="molecule type" value="Genomic_DNA"/>
</dbReference>
<dbReference type="OrthoDB" id="1849707at2759"/>
<dbReference type="PANTHER" id="PTHR31234">
    <property type="entry name" value="LATE EMBRYOGENESIS ABUNDANT (LEA) HYDROXYPROLINE-RICH GLYCOPROTEIN FAMILY"/>
    <property type="match status" value="1"/>
</dbReference>
<organism evidence="8 9">
    <name type="scientific">Striga hermonthica</name>
    <name type="common">Purple witchweed</name>
    <name type="synonym">Buchnera hermonthica</name>
    <dbReference type="NCBI Taxonomy" id="68872"/>
    <lineage>
        <taxon>Eukaryota</taxon>
        <taxon>Viridiplantae</taxon>
        <taxon>Streptophyta</taxon>
        <taxon>Embryophyta</taxon>
        <taxon>Tracheophyta</taxon>
        <taxon>Spermatophyta</taxon>
        <taxon>Magnoliopsida</taxon>
        <taxon>eudicotyledons</taxon>
        <taxon>Gunneridae</taxon>
        <taxon>Pentapetalae</taxon>
        <taxon>asterids</taxon>
        <taxon>lamiids</taxon>
        <taxon>Lamiales</taxon>
        <taxon>Orobanchaceae</taxon>
        <taxon>Buchnereae</taxon>
        <taxon>Striga</taxon>
    </lineage>
</organism>
<evidence type="ECO:0000256" key="6">
    <source>
        <dbReference type="SAM" id="Phobius"/>
    </source>
</evidence>
<dbReference type="Proteomes" id="UP001153555">
    <property type="component" value="Unassembled WGS sequence"/>
</dbReference>
<feature type="domain" description="Late embryogenesis abundant protein LEA-2 subgroup" evidence="7">
    <location>
        <begin position="149"/>
        <end position="249"/>
    </location>
</feature>
<gene>
    <name evidence="8" type="ORF">SHERM_28794</name>
</gene>
<dbReference type="GO" id="GO:0005886">
    <property type="term" value="C:plasma membrane"/>
    <property type="evidence" value="ECO:0007669"/>
    <property type="project" value="TreeGrafter"/>
</dbReference>
<keyword evidence="2 6" id="KW-0812">Transmembrane</keyword>
<evidence type="ECO:0000259" key="7">
    <source>
        <dbReference type="Pfam" id="PF03168"/>
    </source>
</evidence>
<keyword evidence="4 6" id="KW-0472">Membrane</keyword>
<evidence type="ECO:0000256" key="3">
    <source>
        <dbReference type="ARBA" id="ARBA00022989"/>
    </source>
</evidence>
<accession>A0A9N7NQM9</accession>
<evidence type="ECO:0000256" key="1">
    <source>
        <dbReference type="ARBA" id="ARBA00004167"/>
    </source>
</evidence>
<feature type="compositionally biased region" description="Low complexity" evidence="5">
    <location>
        <begin position="15"/>
        <end position="31"/>
    </location>
</feature>
<feature type="transmembrane region" description="Helical" evidence="6">
    <location>
        <begin position="88"/>
        <end position="114"/>
    </location>
</feature>
<evidence type="ECO:0000256" key="5">
    <source>
        <dbReference type="SAM" id="MobiDB-lite"/>
    </source>
</evidence>
<dbReference type="Pfam" id="PF03168">
    <property type="entry name" value="LEA_2"/>
    <property type="match status" value="1"/>
</dbReference>
<comment type="caution">
    <text evidence="8">The sequence shown here is derived from an EMBL/GenBank/DDBJ whole genome shotgun (WGS) entry which is preliminary data.</text>
</comment>
<evidence type="ECO:0000313" key="9">
    <source>
        <dbReference type="Proteomes" id="UP001153555"/>
    </source>
</evidence>